<feature type="non-terminal residue" evidence="2">
    <location>
        <position position="1"/>
    </location>
</feature>
<name>A0A1A8XC60_PLAOA</name>
<dbReference type="Pfam" id="PF05795">
    <property type="entry name" value="Plasmodium_Vir"/>
    <property type="match status" value="1"/>
</dbReference>
<evidence type="ECO:0000313" key="1">
    <source>
        <dbReference type="EMBL" id="SBS90681.1"/>
    </source>
</evidence>
<dbReference type="Proteomes" id="UP000078560">
    <property type="component" value="Unassembled WGS sequence"/>
</dbReference>
<reference evidence="2" key="2">
    <citation type="submission" date="2016-05" db="EMBL/GenBank/DDBJ databases">
        <authorList>
            <person name="Lavstsen T."/>
            <person name="Jespersen J.S."/>
        </authorList>
    </citation>
    <scope>NUCLEOTIDE SEQUENCE [LARGE SCALE GENOMIC DNA]</scope>
</reference>
<accession>A0A1A8XC60</accession>
<dbReference type="EMBL" id="FLQU01000973">
    <property type="protein sequence ID" value="SBS90681.1"/>
    <property type="molecule type" value="Genomic_DNA"/>
</dbReference>
<sequence length="88" mass="10687">LRLSYWTYDNVRIILNDKGENFSYSHIINTFTDLGIKISEDQNKYYCTNYFDDKLENFPELREEKDAYNYFKKFTTVICSKNNIENEK</sequence>
<protein>
    <submittedName>
        <fullName evidence="2">PIR Superfamily Protein</fullName>
    </submittedName>
</protein>
<dbReference type="InterPro" id="IPR008780">
    <property type="entry name" value="Plasmodium_Vir"/>
</dbReference>
<reference evidence="3 4" key="1">
    <citation type="submission" date="2016-05" db="EMBL/GenBank/DDBJ databases">
        <authorList>
            <person name="Naeem Raeece"/>
        </authorList>
    </citation>
    <scope>NUCLEOTIDE SEQUENCE [LARGE SCALE GENOMIC DNA]</scope>
</reference>
<evidence type="ECO:0000313" key="4">
    <source>
        <dbReference type="Proteomes" id="UP000078560"/>
    </source>
</evidence>
<evidence type="ECO:0000313" key="2">
    <source>
        <dbReference type="EMBL" id="SBT01446.1"/>
    </source>
</evidence>
<organism evidence="2 3">
    <name type="scientific">Plasmodium ovale curtisi</name>
    <dbReference type="NCBI Taxonomy" id="864141"/>
    <lineage>
        <taxon>Eukaryota</taxon>
        <taxon>Sar</taxon>
        <taxon>Alveolata</taxon>
        <taxon>Apicomplexa</taxon>
        <taxon>Aconoidasida</taxon>
        <taxon>Haemosporida</taxon>
        <taxon>Plasmodiidae</taxon>
        <taxon>Plasmodium</taxon>
        <taxon>Plasmodium (Plasmodium)</taxon>
    </lineage>
</organism>
<dbReference type="EMBL" id="FLQV01002506">
    <property type="protein sequence ID" value="SBT01446.1"/>
    <property type="molecule type" value="Genomic_DNA"/>
</dbReference>
<dbReference type="AlphaFoldDB" id="A0A1A8XC60"/>
<gene>
    <name evidence="2" type="ORF">POVCU1_066990</name>
    <name evidence="1" type="ORF">POVCU2_0062970</name>
</gene>
<proteinExistence type="predicted"/>
<evidence type="ECO:0000313" key="3">
    <source>
        <dbReference type="Proteomes" id="UP000078546"/>
    </source>
</evidence>
<dbReference type="Proteomes" id="UP000078546">
    <property type="component" value="Unassembled WGS sequence"/>
</dbReference>